<proteinExistence type="predicted"/>
<name>A0ABV8CBD4_9GAMM</name>
<evidence type="ECO:0000313" key="1">
    <source>
        <dbReference type="EMBL" id="MFC3907609.1"/>
    </source>
</evidence>
<evidence type="ECO:0000313" key="2">
    <source>
        <dbReference type="Proteomes" id="UP001595758"/>
    </source>
</evidence>
<reference evidence="2" key="1">
    <citation type="journal article" date="2019" name="Int. J. Syst. Evol. Microbiol.">
        <title>The Global Catalogue of Microorganisms (GCM) 10K type strain sequencing project: providing services to taxonomists for standard genome sequencing and annotation.</title>
        <authorList>
            <consortium name="The Broad Institute Genomics Platform"/>
            <consortium name="The Broad Institute Genome Sequencing Center for Infectious Disease"/>
            <person name="Wu L."/>
            <person name="Ma J."/>
        </authorList>
    </citation>
    <scope>NUCLEOTIDE SEQUENCE [LARGE SCALE GENOMIC DNA]</scope>
    <source>
        <strain evidence="2">CCUG 59858</strain>
    </source>
</reference>
<dbReference type="EMBL" id="JBHSAB010000001">
    <property type="protein sequence ID" value="MFC3907609.1"/>
    <property type="molecule type" value="Genomic_DNA"/>
</dbReference>
<keyword evidence="2" id="KW-1185">Reference proteome</keyword>
<dbReference type="Proteomes" id="UP001595758">
    <property type="component" value="Unassembled WGS sequence"/>
</dbReference>
<comment type="caution">
    <text evidence="1">The sequence shown here is derived from an EMBL/GenBank/DDBJ whole genome shotgun (WGS) entry which is preliminary data.</text>
</comment>
<sequence>MFFSAWFRNDKHLKHQNLKKRIASIVELDREDLKSTRPLTGAKGSHDSHLNK</sequence>
<gene>
    <name evidence="1" type="ORF">ACFORL_00765</name>
</gene>
<organism evidence="1 2">
    <name type="scientific">Legionella dresdenensis</name>
    <dbReference type="NCBI Taxonomy" id="450200"/>
    <lineage>
        <taxon>Bacteria</taxon>
        <taxon>Pseudomonadati</taxon>
        <taxon>Pseudomonadota</taxon>
        <taxon>Gammaproteobacteria</taxon>
        <taxon>Legionellales</taxon>
        <taxon>Legionellaceae</taxon>
        <taxon>Legionella</taxon>
    </lineage>
</organism>
<dbReference type="RefSeq" id="WP_382340129.1">
    <property type="nucleotide sequence ID" value="NZ_JBHSAB010000001.1"/>
</dbReference>
<accession>A0ABV8CBD4</accession>
<protein>
    <submittedName>
        <fullName evidence="1">Uncharacterized protein</fullName>
    </submittedName>
</protein>